<dbReference type="SMART" id="SM00382">
    <property type="entry name" value="AAA"/>
    <property type="match status" value="1"/>
</dbReference>
<evidence type="ECO:0000256" key="4">
    <source>
        <dbReference type="ARBA" id="ARBA00022496"/>
    </source>
</evidence>
<keyword evidence="5" id="KW-0547">Nucleotide-binding</keyword>
<dbReference type="InterPro" id="IPR003439">
    <property type="entry name" value="ABC_transporter-like_ATP-bd"/>
</dbReference>
<keyword evidence="6 11" id="KW-0067">ATP-binding</keyword>
<dbReference type="SUPFAM" id="SSF50331">
    <property type="entry name" value="MOP-like"/>
    <property type="match status" value="1"/>
</dbReference>
<evidence type="ECO:0000256" key="7">
    <source>
        <dbReference type="ARBA" id="ARBA00023004"/>
    </source>
</evidence>
<evidence type="ECO:0000256" key="5">
    <source>
        <dbReference type="ARBA" id="ARBA00022741"/>
    </source>
</evidence>
<evidence type="ECO:0000256" key="8">
    <source>
        <dbReference type="ARBA" id="ARBA00023065"/>
    </source>
</evidence>
<dbReference type="Gene3D" id="3.40.50.300">
    <property type="entry name" value="P-loop containing nucleotide triphosphate hydrolases"/>
    <property type="match status" value="1"/>
</dbReference>
<dbReference type="InterPro" id="IPR050093">
    <property type="entry name" value="ABC_SmlMolc_Importer"/>
</dbReference>
<evidence type="ECO:0000256" key="1">
    <source>
        <dbReference type="ARBA" id="ARBA00005417"/>
    </source>
</evidence>
<sequence>MDQQGGVKQGASGSDVSYLVVERLSRRFGDVAAVDDVSLTVARGEIICLVGHSGCGKSSLLRLVAGVDRPDRGRILLDGEEIAGPRSHVEPEDRRIGFMFQDYALFPHLSVTDNVRFGLARLDKARAAARAEEVIGLLGIPHLAGRFPHMLSGGEQQRVALARALAPQPRILLMDEPFSNLDRGLRDGLRTETLGVLRELGTTVLMVTHDPEEALSSGDRVVLMRGGSVVQEGSGRELYDRPRNAYAAEFFCSFNKIPGTCSQGFLETPLGRFAAPDLAEGARATAHIRPHSLRISDEHAQGLECRVLDIILMGEIEEVRLLASGVPEPLRVRSTVRCSLRPGDAATVQLTSANVLIF</sequence>
<dbReference type="InterPro" id="IPR008995">
    <property type="entry name" value="Mo/tungstate-bd_C_term_dom"/>
</dbReference>
<evidence type="ECO:0000256" key="2">
    <source>
        <dbReference type="ARBA" id="ARBA00022448"/>
    </source>
</evidence>
<keyword evidence="8" id="KW-0406">Ion transport</keyword>
<evidence type="ECO:0000259" key="10">
    <source>
        <dbReference type="PROSITE" id="PS50893"/>
    </source>
</evidence>
<dbReference type="EMBL" id="JAXAFJ010000003">
    <property type="protein sequence ID" value="MDX6805873.1"/>
    <property type="molecule type" value="Genomic_DNA"/>
</dbReference>
<reference evidence="11 12" key="1">
    <citation type="submission" date="2023-11" db="EMBL/GenBank/DDBJ databases">
        <authorList>
            <person name="Bao R."/>
        </authorList>
    </citation>
    <scope>NUCLEOTIDE SEQUENCE [LARGE SCALE GENOMIC DNA]</scope>
    <source>
        <strain evidence="11 12">PJ23</strain>
    </source>
</reference>
<organism evidence="11 12">
    <name type="scientific">Terrihabitans rhizophilus</name>
    <dbReference type="NCBI Taxonomy" id="3092662"/>
    <lineage>
        <taxon>Bacteria</taxon>
        <taxon>Pseudomonadati</taxon>
        <taxon>Pseudomonadota</taxon>
        <taxon>Alphaproteobacteria</taxon>
        <taxon>Hyphomicrobiales</taxon>
        <taxon>Terrihabitans</taxon>
    </lineage>
</organism>
<accession>A0ABU4RNV0</accession>
<dbReference type="InterPro" id="IPR015853">
    <property type="entry name" value="ABC_transpr_FbpC"/>
</dbReference>
<evidence type="ECO:0000313" key="11">
    <source>
        <dbReference type="EMBL" id="MDX6805873.1"/>
    </source>
</evidence>
<dbReference type="Pfam" id="PF00005">
    <property type="entry name" value="ABC_tran"/>
    <property type="match status" value="1"/>
</dbReference>
<dbReference type="GO" id="GO:0005524">
    <property type="term" value="F:ATP binding"/>
    <property type="evidence" value="ECO:0007669"/>
    <property type="project" value="UniProtKB-KW"/>
</dbReference>
<proteinExistence type="inferred from homology"/>
<evidence type="ECO:0000256" key="6">
    <source>
        <dbReference type="ARBA" id="ARBA00022840"/>
    </source>
</evidence>
<protein>
    <submittedName>
        <fullName evidence="11">ABC transporter ATP-binding protein</fullName>
    </submittedName>
</protein>
<dbReference type="PANTHER" id="PTHR42781:SF4">
    <property type="entry name" value="SPERMIDINE_PUTRESCINE IMPORT ATP-BINDING PROTEIN POTA"/>
    <property type="match status" value="1"/>
</dbReference>
<comment type="similarity">
    <text evidence="1">Belongs to the ABC transporter superfamily.</text>
</comment>
<evidence type="ECO:0000313" key="12">
    <source>
        <dbReference type="Proteomes" id="UP001274321"/>
    </source>
</evidence>
<dbReference type="CDD" id="cd03259">
    <property type="entry name" value="ABC_Carb_Solutes_like"/>
    <property type="match status" value="1"/>
</dbReference>
<feature type="domain" description="ABC transporter" evidence="10">
    <location>
        <begin position="19"/>
        <end position="251"/>
    </location>
</feature>
<keyword evidence="7" id="KW-0408">Iron</keyword>
<keyword evidence="3" id="KW-1003">Cell membrane</keyword>
<keyword evidence="2" id="KW-0813">Transport</keyword>
<keyword evidence="12" id="KW-1185">Reference proteome</keyword>
<dbReference type="PROSITE" id="PS50893">
    <property type="entry name" value="ABC_TRANSPORTER_2"/>
    <property type="match status" value="1"/>
</dbReference>
<dbReference type="SUPFAM" id="SSF52540">
    <property type="entry name" value="P-loop containing nucleoside triphosphate hydrolases"/>
    <property type="match status" value="1"/>
</dbReference>
<keyword evidence="4" id="KW-0410">Iron transport</keyword>
<evidence type="ECO:0000256" key="9">
    <source>
        <dbReference type="ARBA" id="ARBA00023136"/>
    </source>
</evidence>
<evidence type="ECO:0000256" key="3">
    <source>
        <dbReference type="ARBA" id="ARBA00022475"/>
    </source>
</evidence>
<dbReference type="InterPro" id="IPR017871">
    <property type="entry name" value="ABC_transporter-like_CS"/>
</dbReference>
<dbReference type="InterPro" id="IPR027417">
    <property type="entry name" value="P-loop_NTPase"/>
</dbReference>
<dbReference type="PANTHER" id="PTHR42781">
    <property type="entry name" value="SPERMIDINE/PUTRESCINE IMPORT ATP-BINDING PROTEIN POTA"/>
    <property type="match status" value="1"/>
</dbReference>
<dbReference type="InterPro" id="IPR003593">
    <property type="entry name" value="AAA+_ATPase"/>
</dbReference>
<dbReference type="Proteomes" id="UP001274321">
    <property type="component" value="Unassembled WGS sequence"/>
</dbReference>
<dbReference type="RefSeq" id="WP_319843996.1">
    <property type="nucleotide sequence ID" value="NZ_JAXAFJ010000003.1"/>
</dbReference>
<name>A0ABU4RNV0_9HYPH</name>
<comment type="caution">
    <text evidence="11">The sequence shown here is derived from an EMBL/GenBank/DDBJ whole genome shotgun (WGS) entry which is preliminary data.</text>
</comment>
<gene>
    <name evidence="11" type="ORF">SCD90_07340</name>
</gene>
<keyword evidence="9" id="KW-0472">Membrane</keyword>
<dbReference type="PROSITE" id="PS00211">
    <property type="entry name" value="ABC_TRANSPORTER_1"/>
    <property type="match status" value="1"/>
</dbReference>